<evidence type="ECO:0000256" key="2">
    <source>
        <dbReference type="PIRSR" id="PIRSR619791-2"/>
    </source>
</evidence>
<evidence type="ECO:0000313" key="4">
    <source>
        <dbReference type="Proteomes" id="UP000271098"/>
    </source>
</evidence>
<keyword evidence="1" id="KW-0575">Peroxidase</keyword>
<dbReference type="GO" id="GO:0006979">
    <property type="term" value="P:response to oxidative stress"/>
    <property type="evidence" value="ECO:0007669"/>
    <property type="project" value="InterPro"/>
</dbReference>
<accession>A0A183DL74</accession>
<dbReference type="Gene3D" id="1.10.640.10">
    <property type="entry name" value="Haem peroxidase domain superfamily, animal type"/>
    <property type="match status" value="1"/>
</dbReference>
<dbReference type="GO" id="GO:0004601">
    <property type="term" value="F:peroxidase activity"/>
    <property type="evidence" value="ECO:0007669"/>
    <property type="project" value="UniProtKB-KW"/>
</dbReference>
<keyword evidence="1" id="KW-0560">Oxidoreductase</keyword>
<keyword evidence="2" id="KW-0479">Metal-binding</keyword>
<dbReference type="GO" id="GO:0005615">
    <property type="term" value="C:extracellular space"/>
    <property type="evidence" value="ECO:0007669"/>
    <property type="project" value="TreeGrafter"/>
</dbReference>
<dbReference type="OrthoDB" id="5840686at2759"/>
<dbReference type="EMBL" id="UYRT01031079">
    <property type="protein sequence ID" value="VDK72659.1"/>
    <property type="molecule type" value="Genomic_DNA"/>
</dbReference>
<name>A0A183DL74_9BILA</name>
<evidence type="ECO:0000256" key="1">
    <source>
        <dbReference type="ARBA" id="ARBA00022559"/>
    </source>
</evidence>
<dbReference type="InterPro" id="IPR037120">
    <property type="entry name" value="Haem_peroxidase_sf_animal"/>
</dbReference>
<dbReference type="PANTHER" id="PTHR11475:SF85">
    <property type="entry name" value="SHKT DOMAIN-CONTAINING PROTEIN"/>
    <property type="match status" value="1"/>
</dbReference>
<keyword evidence="2" id="KW-0408">Iron</keyword>
<organism evidence="5">
    <name type="scientific">Gongylonema pulchrum</name>
    <dbReference type="NCBI Taxonomy" id="637853"/>
    <lineage>
        <taxon>Eukaryota</taxon>
        <taxon>Metazoa</taxon>
        <taxon>Ecdysozoa</taxon>
        <taxon>Nematoda</taxon>
        <taxon>Chromadorea</taxon>
        <taxon>Rhabditida</taxon>
        <taxon>Spirurina</taxon>
        <taxon>Spiruromorpha</taxon>
        <taxon>Spiruroidea</taxon>
        <taxon>Gongylonematidae</taxon>
        <taxon>Gongylonema</taxon>
    </lineage>
</organism>
<dbReference type="InterPro" id="IPR019791">
    <property type="entry name" value="Haem_peroxidase_animal"/>
</dbReference>
<evidence type="ECO:0000313" key="5">
    <source>
        <dbReference type="WBParaSite" id="GPUH_0000947601-mRNA-1"/>
    </source>
</evidence>
<feature type="binding site" description="axial binding residue" evidence="2">
    <location>
        <position position="67"/>
    </location>
    <ligand>
        <name>heme b</name>
        <dbReference type="ChEBI" id="CHEBI:60344"/>
    </ligand>
    <ligandPart>
        <name>Fe</name>
        <dbReference type="ChEBI" id="CHEBI:18248"/>
    </ligandPart>
</feature>
<proteinExistence type="predicted"/>
<gene>
    <name evidence="3" type="ORF">GPUH_LOCUS9459</name>
</gene>
<dbReference type="PROSITE" id="PS50292">
    <property type="entry name" value="PEROXIDASE_3"/>
    <property type="match status" value="1"/>
</dbReference>
<evidence type="ECO:0000313" key="3">
    <source>
        <dbReference type="EMBL" id="VDK72659.1"/>
    </source>
</evidence>
<dbReference type="Proteomes" id="UP000271098">
    <property type="component" value="Unassembled WGS sequence"/>
</dbReference>
<sequence>MVFASCTLPAPKSFGQYGSMLIISREYLPKILGSAFVTTVGEYHGYDPNIDPTITNEFNSAAFRFGHGMIQVFLSATSNKNAQKFA</sequence>
<keyword evidence="4" id="KW-1185">Reference proteome</keyword>
<reference evidence="5" key="1">
    <citation type="submission" date="2016-06" db="UniProtKB">
        <authorList>
            <consortium name="WormBaseParasite"/>
        </authorList>
    </citation>
    <scope>IDENTIFICATION</scope>
</reference>
<dbReference type="WBParaSite" id="GPUH_0000947601-mRNA-1">
    <property type="protein sequence ID" value="GPUH_0000947601-mRNA-1"/>
    <property type="gene ID" value="GPUH_0000947601"/>
</dbReference>
<dbReference type="InterPro" id="IPR010255">
    <property type="entry name" value="Haem_peroxidase_sf"/>
</dbReference>
<dbReference type="SUPFAM" id="SSF48113">
    <property type="entry name" value="Heme-dependent peroxidases"/>
    <property type="match status" value="1"/>
</dbReference>
<keyword evidence="2" id="KW-0349">Heme</keyword>
<dbReference type="GO" id="GO:0046872">
    <property type="term" value="F:metal ion binding"/>
    <property type="evidence" value="ECO:0007669"/>
    <property type="project" value="UniProtKB-KW"/>
</dbReference>
<reference evidence="3 4" key="2">
    <citation type="submission" date="2018-11" db="EMBL/GenBank/DDBJ databases">
        <authorList>
            <consortium name="Pathogen Informatics"/>
        </authorList>
    </citation>
    <scope>NUCLEOTIDE SEQUENCE [LARGE SCALE GENOMIC DNA]</scope>
</reference>
<protein>
    <submittedName>
        <fullName evidence="5">Lipoprotein</fullName>
    </submittedName>
</protein>
<dbReference type="Pfam" id="PF03098">
    <property type="entry name" value="An_peroxidase"/>
    <property type="match status" value="1"/>
</dbReference>
<dbReference type="GO" id="GO:0020037">
    <property type="term" value="F:heme binding"/>
    <property type="evidence" value="ECO:0007669"/>
    <property type="project" value="InterPro"/>
</dbReference>
<dbReference type="AlphaFoldDB" id="A0A183DL74"/>
<dbReference type="PANTHER" id="PTHR11475">
    <property type="entry name" value="OXIDASE/PEROXIDASE"/>
    <property type="match status" value="1"/>
</dbReference>